<keyword evidence="3" id="KW-1185">Reference proteome</keyword>
<organism evidence="2 3">
    <name type="scientific">Pararge aegeria aegeria</name>
    <dbReference type="NCBI Taxonomy" id="348720"/>
    <lineage>
        <taxon>Eukaryota</taxon>
        <taxon>Metazoa</taxon>
        <taxon>Ecdysozoa</taxon>
        <taxon>Arthropoda</taxon>
        <taxon>Hexapoda</taxon>
        <taxon>Insecta</taxon>
        <taxon>Pterygota</taxon>
        <taxon>Neoptera</taxon>
        <taxon>Endopterygota</taxon>
        <taxon>Lepidoptera</taxon>
        <taxon>Glossata</taxon>
        <taxon>Ditrysia</taxon>
        <taxon>Papilionoidea</taxon>
        <taxon>Nymphalidae</taxon>
        <taxon>Satyrinae</taxon>
        <taxon>Satyrini</taxon>
        <taxon>Parargina</taxon>
        <taxon>Pararge</taxon>
    </lineage>
</organism>
<gene>
    <name evidence="2" type="primary">jg5328</name>
    <name evidence="2" type="ORF">PAEG_LOCUS10923</name>
</gene>
<comment type="caution">
    <text evidence="2">The sequence shown here is derived from an EMBL/GenBank/DDBJ whole genome shotgun (WGS) entry which is preliminary data.</text>
</comment>
<proteinExistence type="predicted"/>
<reference evidence="2" key="1">
    <citation type="submission" date="2022-03" db="EMBL/GenBank/DDBJ databases">
        <authorList>
            <person name="Lindestad O."/>
        </authorList>
    </citation>
    <scope>NUCLEOTIDE SEQUENCE</scope>
</reference>
<dbReference type="OrthoDB" id="7255222at2759"/>
<dbReference type="Proteomes" id="UP000838756">
    <property type="component" value="Unassembled WGS sequence"/>
</dbReference>
<evidence type="ECO:0000313" key="2">
    <source>
        <dbReference type="EMBL" id="CAH2232704.1"/>
    </source>
</evidence>
<accession>A0A8S4RCX6</accession>
<feature type="region of interest" description="Disordered" evidence="1">
    <location>
        <begin position="1"/>
        <end position="22"/>
    </location>
</feature>
<protein>
    <submittedName>
        <fullName evidence="2">Jg5328 protein</fullName>
    </submittedName>
</protein>
<evidence type="ECO:0000313" key="3">
    <source>
        <dbReference type="Proteomes" id="UP000838756"/>
    </source>
</evidence>
<sequence>MRGEAGAARSKTAGRSSSNYPPISAAYWLPPSNPTPYHVPGVTNYLPKDLTNYFPDPAKRPSLLSVA</sequence>
<dbReference type="AlphaFoldDB" id="A0A8S4RCX6"/>
<dbReference type="EMBL" id="CAKXAJ010024914">
    <property type="protein sequence ID" value="CAH2232704.1"/>
    <property type="molecule type" value="Genomic_DNA"/>
</dbReference>
<name>A0A8S4RCX6_9NEOP</name>
<evidence type="ECO:0000256" key="1">
    <source>
        <dbReference type="SAM" id="MobiDB-lite"/>
    </source>
</evidence>